<dbReference type="STRING" id="28084.Lche_2712"/>
<dbReference type="EMBL" id="LNXW01000013">
    <property type="protein sequence ID" value="KTC80692.1"/>
    <property type="molecule type" value="Genomic_DNA"/>
</dbReference>
<gene>
    <name evidence="1" type="ORF">Lche_2712</name>
</gene>
<sequence length="52" mass="5912">MPYLARGIPFCLYHTLSWEGLLKILTVNLSEIYSYLPSIYSPYTVITSAAIK</sequence>
<reference evidence="1 2" key="1">
    <citation type="submission" date="2015-11" db="EMBL/GenBank/DDBJ databases">
        <title>Genomic analysis of 38 Legionella species identifies large and diverse effector repertoires.</title>
        <authorList>
            <person name="Burstein D."/>
            <person name="Amaro F."/>
            <person name="Zusman T."/>
            <person name="Lifshitz Z."/>
            <person name="Cohen O."/>
            <person name="Gilbert J.A."/>
            <person name="Pupko T."/>
            <person name="Shuman H.A."/>
            <person name="Segal G."/>
        </authorList>
    </citation>
    <scope>NUCLEOTIDE SEQUENCE [LARGE SCALE GENOMIC DNA]</scope>
    <source>
        <strain evidence="1 2">ORW</strain>
    </source>
</reference>
<evidence type="ECO:0000313" key="1">
    <source>
        <dbReference type="EMBL" id="KTC80692.1"/>
    </source>
</evidence>
<dbReference type="Proteomes" id="UP000054921">
    <property type="component" value="Unassembled WGS sequence"/>
</dbReference>
<comment type="caution">
    <text evidence="1">The sequence shown here is derived from an EMBL/GenBank/DDBJ whole genome shotgun (WGS) entry which is preliminary data.</text>
</comment>
<proteinExistence type="predicted"/>
<accession>A0A0W0SCE0</accession>
<organism evidence="1 2">
    <name type="scientific">Legionella cherrii</name>
    <dbReference type="NCBI Taxonomy" id="28084"/>
    <lineage>
        <taxon>Bacteria</taxon>
        <taxon>Pseudomonadati</taxon>
        <taxon>Pseudomonadota</taxon>
        <taxon>Gammaproteobacteria</taxon>
        <taxon>Legionellales</taxon>
        <taxon>Legionellaceae</taxon>
        <taxon>Legionella</taxon>
    </lineage>
</organism>
<dbReference type="AlphaFoldDB" id="A0A0W0SCE0"/>
<dbReference type="PATRIC" id="fig|28084.5.peg.2937"/>
<protein>
    <submittedName>
        <fullName evidence="1">Uncharacterized protein</fullName>
    </submittedName>
</protein>
<evidence type="ECO:0000313" key="2">
    <source>
        <dbReference type="Proteomes" id="UP000054921"/>
    </source>
</evidence>
<name>A0A0W0SCE0_9GAMM</name>